<evidence type="ECO:0000256" key="5">
    <source>
        <dbReference type="ARBA" id="ARBA00022723"/>
    </source>
</evidence>
<dbReference type="Proteomes" id="UP000242450">
    <property type="component" value="Chromosome 22"/>
</dbReference>
<dbReference type="GO" id="GO:0016779">
    <property type="term" value="F:nucleotidyltransferase activity"/>
    <property type="evidence" value="ECO:0007669"/>
    <property type="project" value="UniProtKB-KW"/>
</dbReference>
<keyword evidence="12" id="KW-1185">Reference proteome</keyword>
<keyword evidence="8" id="KW-0460">Magnesium</keyword>
<dbReference type="GO" id="GO:0005524">
    <property type="term" value="F:ATP binding"/>
    <property type="evidence" value="ECO:0007669"/>
    <property type="project" value="UniProtKB-KW"/>
</dbReference>
<protein>
    <recommendedName>
        <fullName evidence="9">Selenoprotein O</fullName>
    </recommendedName>
</protein>
<keyword evidence="3" id="KW-0808">Transferase</keyword>
<evidence type="ECO:0000256" key="7">
    <source>
        <dbReference type="ARBA" id="ARBA00022840"/>
    </source>
</evidence>
<evidence type="ECO:0000256" key="9">
    <source>
        <dbReference type="ARBA" id="ARBA00031547"/>
    </source>
</evidence>
<keyword evidence="6" id="KW-0547">Nucleotide-binding</keyword>
<comment type="cofactor">
    <cofactor evidence="1">
        <name>Mg(2+)</name>
        <dbReference type="ChEBI" id="CHEBI:18420"/>
    </cofactor>
</comment>
<dbReference type="EMBL" id="MKHE01000022">
    <property type="protein sequence ID" value="OWK03803.1"/>
    <property type="molecule type" value="Genomic_DNA"/>
</dbReference>
<evidence type="ECO:0000256" key="6">
    <source>
        <dbReference type="ARBA" id="ARBA00022741"/>
    </source>
</evidence>
<comment type="similarity">
    <text evidence="2">Belongs to the SELO family.</text>
</comment>
<dbReference type="AlphaFoldDB" id="A0A212CCS3"/>
<sequence>MPQHLKLILASSLQRTWVEVHPRQLHAASVSFGRQADGRKVLRSSIREFLCSEAMFHLGVPTTRAGACVTSQSTVVRDVFYDGNPRPEPCAVVLRLAPTFLSQAGTLGRPPGVTRYETGPAGTGGSGRGRADGVAAAVPLQVTRRTARLVAEWQCVGFCHGVLNTDNMSIVGLTIDYGPFGFLDRYDPDHVCNASDTAGRYAYSKQPEVCKWNLQKLAEALDPALPLELAEAILADEFDAEFGRHYLQKMRRKLGLVQTEQEGDGALVAQLLETMHLTGADFTNSFYLLSSFPAAPESPDLDEFLATLTAQCASLEELRLAFRPQMDPRAPSKLRRVATSRRQAPPACPLTLLAAEEAGPQQSPSLSAPLQVRRVLKLLETPYGGEVDAAEASEAAAEASGSAGRRRSYSSKPPLWAAELCVT</sequence>
<evidence type="ECO:0000256" key="2">
    <source>
        <dbReference type="ARBA" id="ARBA00009747"/>
    </source>
</evidence>
<gene>
    <name evidence="11" type="ORF">Celaphus_00013680</name>
</gene>
<proteinExistence type="inferred from homology"/>
<accession>A0A212CCS3</accession>
<dbReference type="OrthoDB" id="10254721at2759"/>
<evidence type="ECO:0000256" key="8">
    <source>
        <dbReference type="ARBA" id="ARBA00022842"/>
    </source>
</evidence>
<comment type="caution">
    <text evidence="11">The sequence shown here is derived from an EMBL/GenBank/DDBJ whole genome shotgun (WGS) entry which is preliminary data.</text>
</comment>
<dbReference type="Pfam" id="PF02696">
    <property type="entry name" value="SelO"/>
    <property type="match status" value="2"/>
</dbReference>
<dbReference type="PANTHER" id="PTHR12153">
    <property type="entry name" value="SELENOPROTEIN O"/>
    <property type="match status" value="1"/>
</dbReference>
<dbReference type="InterPro" id="IPR003846">
    <property type="entry name" value="SelO"/>
</dbReference>
<keyword evidence="7" id="KW-0067">ATP-binding</keyword>
<evidence type="ECO:0000256" key="3">
    <source>
        <dbReference type="ARBA" id="ARBA00022679"/>
    </source>
</evidence>
<dbReference type="PANTHER" id="PTHR12153:SF15">
    <property type="entry name" value="PROTEIN ADENYLYLTRANSFERASE SELO, MITOCHONDRIAL"/>
    <property type="match status" value="1"/>
</dbReference>
<evidence type="ECO:0000313" key="12">
    <source>
        <dbReference type="Proteomes" id="UP000242450"/>
    </source>
</evidence>
<evidence type="ECO:0000256" key="10">
    <source>
        <dbReference type="SAM" id="MobiDB-lite"/>
    </source>
</evidence>
<feature type="region of interest" description="Disordered" evidence="10">
    <location>
        <begin position="111"/>
        <end position="130"/>
    </location>
</feature>
<name>A0A212CCS3_CEREH</name>
<dbReference type="GO" id="GO:0046872">
    <property type="term" value="F:metal ion binding"/>
    <property type="evidence" value="ECO:0007669"/>
    <property type="project" value="UniProtKB-KW"/>
</dbReference>
<keyword evidence="4" id="KW-0548">Nucleotidyltransferase</keyword>
<keyword evidence="5" id="KW-0479">Metal-binding</keyword>
<evidence type="ECO:0000256" key="1">
    <source>
        <dbReference type="ARBA" id="ARBA00001946"/>
    </source>
</evidence>
<organism evidence="11 12">
    <name type="scientific">Cervus elaphus hippelaphus</name>
    <name type="common">European red deer</name>
    <dbReference type="NCBI Taxonomy" id="46360"/>
    <lineage>
        <taxon>Eukaryota</taxon>
        <taxon>Metazoa</taxon>
        <taxon>Chordata</taxon>
        <taxon>Craniata</taxon>
        <taxon>Vertebrata</taxon>
        <taxon>Euteleostomi</taxon>
        <taxon>Mammalia</taxon>
        <taxon>Eutheria</taxon>
        <taxon>Laurasiatheria</taxon>
        <taxon>Artiodactyla</taxon>
        <taxon>Ruminantia</taxon>
        <taxon>Pecora</taxon>
        <taxon>Cervidae</taxon>
        <taxon>Cervinae</taxon>
        <taxon>Cervus</taxon>
    </lineage>
</organism>
<evidence type="ECO:0000256" key="4">
    <source>
        <dbReference type="ARBA" id="ARBA00022695"/>
    </source>
</evidence>
<reference evidence="11 12" key="1">
    <citation type="journal article" date="2018" name="Mol. Genet. Genomics">
        <title>The red deer Cervus elaphus genome CerEla1.0: sequencing, annotating, genes, and chromosomes.</title>
        <authorList>
            <person name="Bana N.A."/>
            <person name="Nyiri A."/>
            <person name="Nagy J."/>
            <person name="Frank K."/>
            <person name="Nagy T."/>
            <person name="Steger V."/>
            <person name="Schiller M."/>
            <person name="Lakatos P."/>
            <person name="Sugar L."/>
            <person name="Horn P."/>
            <person name="Barta E."/>
            <person name="Orosz L."/>
        </authorList>
    </citation>
    <scope>NUCLEOTIDE SEQUENCE [LARGE SCALE GENOMIC DNA]</scope>
    <source>
        <strain evidence="11">Hungarian</strain>
    </source>
</reference>
<evidence type="ECO:0000313" key="11">
    <source>
        <dbReference type="EMBL" id="OWK03803.1"/>
    </source>
</evidence>